<reference evidence="2 3" key="1">
    <citation type="submission" date="2016-03" db="EMBL/GenBank/DDBJ databases">
        <authorList>
            <person name="Ploux O."/>
        </authorList>
    </citation>
    <scope>NUCLEOTIDE SEQUENCE [LARGE SCALE GENOMIC DNA]</scope>
    <source>
        <strain evidence="2 3">R0</strain>
    </source>
</reference>
<accession>A0A150WF29</accession>
<gene>
    <name evidence="2" type="ORF">AZI86_18170</name>
</gene>
<organism evidence="2 3">
    <name type="scientific">Bdellovibrio bacteriovorus</name>
    <dbReference type="NCBI Taxonomy" id="959"/>
    <lineage>
        <taxon>Bacteria</taxon>
        <taxon>Pseudomonadati</taxon>
        <taxon>Bdellovibrionota</taxon>
        <taxon>Bdellovibrionia</taxon>
        <taxon>Bdellovibrionales</taxon>
        <taxon>Pseudobdellovibrionaceae</taxon>
        <taxon>Bdellovibrio</taxon>
    </lineage>
</organism>
<protein>
    <submittedName>
        <fullName evidence="2">Uncharacterized protein</fullName>
    </submittedName>
</protein>
<evidence type="ECO:0000313" key="3">
    <source>
        <dbReference type="Proteomes" id="UP000075320"/>
    </source>
</evidence>
<dbReference type="EMBL" id="LUKE01000006">
    <property type="protein sequence ID" value="KYG61629.1"/>
    <property type="molecule type" value="Genomic_DNA"/>
</dbReference>
<proteinExistence type="predicted"/>
<dbReference type="OrthoDB" id="5289081at2"/>
<keyword evidence="1" id="KW-0732">Signal</keyword>
<dbReference type="AlphaFoldDB" id="A0A150WF29"/>
<feature type="chain" id="PRO_5007572688" evidence="1">
    <location>
        <begin position="20"/>
        <end position="265"/>
    </location>
</feature>
<evidence type="ECO:0000256" key="1">
    <source>
        <dbReference type="SAM" id="SignalP"/>
    </source>
</evidence>
<sequence length="265" mass="29460">MKNIWIIFSSLLFAGIAQAQATGSLQVNGQAGKFQIMQKVKAVRCDTSKRGACDDPVFFNLNTPQAVPEGSYIVGFENSINPEMVRVTAGQTTNLNLERVAVPATVKGQKIRVYRDFSSTVEQNKILMSMYYMKRHFFRLDKENFGDLYLTGAWERDFVQRFSYNVCSRLKDFYNASDEAKEVCASVTQAKSPAGLAAMYVFNNDGTFTENWVTEPGDVIPSKHPRYLVSAPMTDQDFVAVFPGVYKVQADGGKAVIVKTGGGLY</sequence>
<keyword evidence="3" id="KW-1185">Reference proteome</keyword>
<dbReference type="RefSeq" id="WP_061836711.1">
    <property type="nucleotide sequence ID" value="NZ_LUKE01000006.1"/>
</dbReference>
<feature type="signal peptide" evidence="1">
    <location>
        <begin position="1"/>
        <end position="19"/>
    </location>
</feature>
<comment type="caution">
    <text evidence="2">The sequence shown here is derived from an EMBL/GenBank/DDBJ whole genome shotgun (WGS) entry which is preliminary data.</text>
</comment>
<evidence type="ECO:0000313" key="2">
    <source>
        <dbReference type="EMBL" id="KYG61629.1"/>
    </source>
</evidence>
<name>A0A150WF29_BDEBC</name>
<dbReference type="Proteomes" id="UP000075320">
    <property type="component" value="Unassembled WGS sequence"/>
</dbReference>